<dbReference type="Proteomes" id="UP000006575">
    <property type="component" value="Chromosome"/>
</dbReference>
<sequence>MLAALIDMMHSRHQGFDILERPIANETNFANSTVTRKVGGFEI</sequence>
<accession>Q1MI15</accession>
<proteinExistence type="predicted"/>
<dbReference type="EnsemblBacteria" id="CAK07395">
    <property type="protein sequence ID" value="CAK07395"/>
    <property type="gene ID" value="RL1901"/>
</dbReference>
<keyword evidence="2" id="KW-1185">Reference proteome</keyword>
<gene>
    <name evidence="1" type="ordered locus">RL1901</name>
</gene>
<dbReference type="HOGENOM" id="CLU_3238670_0_0_5"/>
<reference evidence="1 2" key="1">
    <citation type="journal article" date="2006" name="Genome Biol.">
        <title>The genome of Rhizobium leguminosarum has recognizable core and accessory components.</title>
        <authorList>
            <person name="Young J.W."/>
            <person name="Crossman L.C."/>
            <person name="Johnston A.W.B."/>
            <person name="Thomson N.R."/>
            <person name="Ghazoui Z.F."/>
            <person name="Hull K.H."/>
            <person name="Wexler M."/>
            <person name="Curson A.R.J."/>
            <person name="Todd J.D."/>
            <person name="Poole P.S."/>
            <person name="Mauchline T.H."/>
            <person name="East A.K."/>
            <person name="Quail M.A."/>
            <person name="Churcher C."/>
            <person name="Arrowsmith C."/>
            <person name="Cherevach A."/>
            <person name="Chillingworth T."/>
            <person name="Clarke K."/>
            <person name="Cronin A."/>
            <person name="Davis P."/>
            <person name="Fraser A."/>
            <person name="Hance Z."/>
            <person name="Hauser H."/>
            <person name="Jagels K."/>
            <person name="Moule S."/>
            <person name="Mungall K."/>
            <person name="Norbertczak H."/>
            <person name="Rabbinowitsch E."/>
            <person name="Sanders M."/>
            <person name="Simmonds M."/>
            <person name="Whitehead S."/>
            <person name="Parkhill J."/>
        </authorList>
    </citation>
    <scope>NUCLEOTIDE SEQUENCE [LARGE SCALE GENOMIC DNA]</scope>
    <source>
        <strain evidence="2">DSM 114642 / LMG 32736 / 3841</strain>
    </source>
</reference>
<dbReference type="AlphaFoldDB" id="Q1MI15"/>
<name>Q1MI15_RHIJ3</name>
<evidence type="ECO:0000313" key="1">
    <source>
        <dbReference type="EMBL" id="CAK07395.1"/>
    </source>
</evidence>
<evidence type="ECO:0000313" key="2">
    <source>
        <dbReference type="Proteomes" id="UP000006575"/>
    </source>
</evidence>
<dbReference type="KEGG" id="rle:RL1901"/>
<protein>
    <submittedName>
        <fullName evidence="1">Uncharacterized protein</fullName>
    </submittedName>
</protein>
<dbReference type="EMBL" id="AM236080">
    <property type="protein sequence ID" value="CAK07395.1"/>
    <property type="molecule type" value="Genomic_DNA"/>
</dbReference>
<organism evidence="1 2">
    <name type="scientific">Rhizobium johnstonii (strain DSM 114642 / LMG 32736 / 3841)</name>
    <name type="common">Rhizobium leguminosarum bv. viciae</name>
    <dbReference type="NCBI Taxonomy" id="216596"/>
    <lineage>
        <taxon>Bacteria</taxon>
        <taxon>Pseudomonadati</taxon>
        <taxon>Pseudomonadota</taxon>
        <taxon>Alphaproteobacteria</taxon>
        <taxon>Hyphomicrobiales</taxon>
        <taxon>Rhizobiaceae</taxon>
        <taxon>Rhizobium/Agrobacterium group</taxon>
        <taxon>Rhizobium</taxon>
        <taxon>Rhizobium johnstonii</taxon>
    </lineage>
</organism>